<dbReference type="GO" id="GO:0005886">
    <property type="term" value="C:plasma membrane"/>
    <property type="evidence" value="ECO:0007669"/>
    <property type="project" value="UniProtKB-SubCell"/>
</dbReference>
<comment type="caution">
    <text evidence="10">The sequence shown here is derived from an EMBL/GenBank/DDBJ whole genome shotgun (WGS) entry which is preliminary data.</text>
</comment>
<keyword evidence="4" id="KW-1003">Cell membrane</keyword>
<keyword evidence="3" id="KW-0813">Transport</keyword>
<feature type="transmembrane region" description="Helical" evidence="8">
    <location>
        <begin position="278"/>
        <end position="298"/>
    </location>
</feature>
<dbReference type="PANTHER" id="PTHR43568:SF1">
    <property type="entry name" value="P PROTEIN"/>
    <property type="match status" value="1"/>
</dbReference>
<evidence type="ECO:0000256" key="1">
    <source>
        <dbReference type="ARBA" id="ARBA00004651"/>
    </source>
</evidence>
<dbReference type="eggNOG" id="COG1055">
    <property type="taxonomic scope" value="Bacteria"/>
</dbReference>
<dbReference type="PRINTS" id="PR00758">
    <property type="entry name" value="ARSENICPUMP"/>
</dbReference>
<evidence type="ECO:0000259" key="9">
    <source>
        <dbReference type="Pfam" id="PF03600"/>
    </source>
</evidence>
<dbReference type="AlphaFoldDB" id="R7RTV9"/>
<feature type="transmembrane region" description="Helical" evidence="8">
    <location>
        <begin position="49"/>
        <end position="68"/>
    </location>
</feature>
<sequence>MKTLALVLFLLTYLLLILLPKYRTQTAVVVAILFVALGILPFNKVLTTIDWNVILMISGTMGIVSLFIESKMPAAMADFIIDRVGSVKWVIISLSLFAGIISAFIDNVATVLIVAPVALNLAKRINISPVYMLIAISISSNLQGAATLVGDTTSLLLGGFANMDFLDFFFFKGRIGLFFIVQLGAIVSSLVLIVFFRKYNQPIHLEEKEKVEDMFPTYLIIAMVVLLILASFIPNKPSITNGLICVILLQIGLVKELLINKNRNALNVTLLQIDYQTILILMSLFIIIGGITEVGVINDISRLFLKFGNGGLFTVYSLFVWFSVLVSAFIDNIPYTATMLPVAAKVAAGMGIQPYILYYGLLIGATLGGNITPIGASANITTLGILKNEGYQVKARDFMKLSVPFTLSAVLSGYIIAWFIWL</sequence>
<evidence type="ECO:0000256" key="4">
    <source>
        <dbReference type="ARBA" id="ARBA00022475"/>
    </source>
</evidence>
<reference evidence="10" key="1">
    <citation type="submission" date="2013-03" db="EMBL/GenBank/DDBJ databases">
        <title>Draft genome sequence of the hydrogen-ethanol-producing anaerobic alkalithermophilic Caloramator celere.</title>
        <authorList>
            <person name="Ciranna A."/>
            <person name="Larjo A."/>
            <person name="Kivisto A."/>
            <person name="Santala V."/>
            <person name="Roos C."/>
            <person name="Karp M."/>
        </authorList>
    </citation>
    <scope>NUCLEOTIDE SEQUENCE [LARGE SCALE GENOMIC DNA]</scope>
    <source>
        <strain evidence="10">DSM 8682</strain>
    </source>
</reference>
<comment type="similarity">
    <text evidence="2">Belongs to the CitM (TC 2.A.11) transporter family.</text>
</comment>
<accession>R7RTV9</accession>
<keyword evidence="6 8" id="KW-1133">Transmembrane helix</keyword>
<name>R7RTV9_9CLOT</name>
<evidence type="ECO:0000256" key="7">
    <source>
        <dbReference type="ARBA" id="ARBA00023136"/>
    </source>
</evidence>
<proteinExistence type="inferred from homology"/>
<feature type="transmembrane region" description="Helical" evidence="8">
    <location>
        <begin position="26"/>
        <end position="42"/>
    </location>
</feature>
<dbReference type="InterPro" id="IPR004680">
    <property type="entry name" value="Cit_transptr-like_dom"/>
</dbReference>
<dbReference type="Proteomes" id="UP000014923">
    <property type="component" value="Unassembled WGS sequence"/>
</dbReference>
<dbReference type="OrthoDB" id="9765532at2"/>
<feature type="transmembrane region" description="Helical" evidence="8">
    <location>
        <begin position="130"/>
        <end position="149"/>
    </location>
</feature>
<evidence type="ECO:0000256" key="8">
    <source>
        <dbReference type="SAM" id="Phobius"/>
    </source>
</evidence>
<dbReference type="Pfam" id="PF03600">
    <property type="entry name" value="CitMHS"/>
    <property type="match status" value="1"/>
</dbReference>
<feature type="transmembrane region" description="Helical" evidence="8">
    <location>
        <begin position="398"/>
        <end position="421"/>
    </location>
</feature>
<feature type="transmembrane region" description="Helical" evidence="8">
    <location>
        <begin position="88"/>
        <end position="118"/>
    </location>
</feature>
<gene>
    <name evidence="10" type="ORF">TCEL_00736</name>
</gene>
<organism evidence="10 11">
    <name type="scientific">Thermobrachium celere DSM 8682</name>
    <dbReference type="NCBI Taxonomy" id="941824"/>
    <lineage>
        <taxon>Bacteria</taxon>
        <taxon>Bacillati</taxon>
        <taxon>Bacillota</taxon>
        <taxon>Clostridia</taxon>
        <taxon>Eubacteriales</taxon>
        <taxon>Clostridiaceae</taxon>
        <taxon>Thermobrachium</taxon>
    </lineage>
</organism>
<feature type="domain" description="Citrate transporter-like" evidence="9">
    <location>
        <begin position="13"/>
        <end position="362"/>
    </location>
</feature>
<evidence type="ECO:0000256" key="5">
    <source>
        <dbReference type="ARBA" id="ARBA00022692"/>
    </source>
</evidence>
<dbReference type="InterPro" id="IPR000802">
    <property type="entry name" value="Arsenical_pump_ArsB"/>
</dbReference>
<evidence type="ECO:0000313" key="11">
    <source>
        <dbReference type="Proteomes" id="UP000014923"/>
    </source>
</evidence>
<protein>
    <submittedName>
        <fullName evidence="10">Arsenic efflux pump protein</fullName>
    </submittedName>
</protein>
<dbReference type="InterPro" id="IPR051475">
    <property type="entry name" value="Diverse_Ion_Transporter"/>
</dbReference>
<dbReference type="HOGENOM" id="CLU_011920_4_0_9"/>
<dbReference type="RefSeq" id="WP_018663028.1">
    <property type="nucleotide sequence ID" value="NZ_HF952018.1"/>
</dbReference>
<evidence type="ECO:0000256" key="6">
    <source>
        <dbReference type="ARBA" id="ARBA00022989"/>
    </source>
</evidence>
<evidence type="ECO:0000313" key="10">
    <source>
        <dbReference type="EMBL" id="CDF58690.1"/>
    </source>
</evidence>
<evidence type="ECO:0000256" key="2">
    <source>
        <dbReference type="ARBA" id="ARBA00009843"/>
    </source>
</evidence>
<keyword evidence="5 8" id="KW-0812">Transmembrane</keyword>
<dbReference type="EMBL" id="CAVN010000098">
    <property type="protein sequence ID" value="CDF58690.1"/>
    <property type="molecule type" value="Genomic_DNA"/>
</dbReference>
<keyword evidence="7 8" id="KW-0472">Membrane</keyword>
<comment type="subcellular location">
    <subcellularLocation>
        <location evidence="1">Cell membrane</location>
        <topology evidence="1">Multi-pass membrane protein</topology>
    </subcellularLocation>
</comment>
<dbReference type="GO" id="GO:0015105">
    <property type="term" value="F:arsenite transmembrane transporter activity"/>
    <property type="evidence" value="ECO:0007669"/>
    <property type="project" value="InterPro"/>
</dbReference>
<feature type="transmembrane region" description="Helical" evidence="8">
    <location>
        <begin position="310"/>
        <end position="330"/>
    </location>
</feature>
<evidence type="ECO:0000256" key="3">
    <source>
        <dbReference type="ARBA" id="ARBA00022448"/>
    </source>
</evidence>
<keyword evidence="11" id="KW-1185">Reference proteome</keyword>
<feature type="transmembrane region" description="Helical" evidence="8">
    <location>
        <begin position="215"/>
        <end position="233"/>
    </location>
</feature>
<dbReference type="PANTHER" id="PTHR43568">
    <property type="entry name" value="P PROTEIN"/>
    <property type="match status" value="1"/>
</dbReference>
<feature type="transmembrane region" description="Helical" evidence="8">
    <location>
        <begin position="169"/>
        <end position="195"/>
    </location>
</feature>